<keyword evidence="3" id="KW-1185">Reference proteome</keyword>
<feature type="region of interest" description="Disordered" evidence="1">
    <location>
        <begin position="1"/>
        <end position="48"/>
    </location>
</feature>
<evidence type="ECO:0000313" key="3">
    <source>
        <dbReference type="Proteomes" id="UP001066276"/>
    </source>
</evidence>
<organism evidence="2 3">
    <name type="scientific">Pleurodeles waltl</name>
    <name type="common">Iberian ribbed newt</name>
    <dbReference type="NCBI Taxonomy" id="8319"/>
    <lineage>
        <taxon>Eukaryota</taxon>
        <taxon>Metazoa</taxon>
        <taxon>Chordata</taxon>
        <taxon>Craniata</taxon>
        <taxon>Vertebrata</taxon>
        <taxon>Euteleostomi</taxon>
        <taxon>Amphibia</taxon>
        <taxon>Batrachia</taxon>
        <taxon>Caudata</taxon>
        <taxon>Salamandroidea</taxon>
        <taxon>Salamandridae</taxon>
        <taxon>Pleurodelinae</taxon>
        <taxon>Pleurodeles</taxon>
    </lineage>
</organism>
<feature type="compositionally biased region" description="Basic and acidic residues" evidence="1">
    <location>
        <begin position="7"/>
        <end position="17"/>
    </location>
</feature>
<evidence type="ECO:0000256" key="1">
    <source>
        <dbReference type="SAM" id="MobiDB-lite"/>
    </source>
</evidence>
<dbReference type="AlphaFoldDB" id="A0AAV7SJA6"/>
<proteinExistence type="predicted"/>
<gene>
    <name evidence="2" type="ORF">NDU88_004615</name>
</gene>
<dbReference type="Proteomes" id="UP001066276">
    <property type="component" value="Chromosome 4_2"/>
</dbReference>
<comment type="caution">
    <text evidence="2">The sequence shown here is derived from an EMBL/GenBank/DDBJ whole genome shotgun (WGS) entry which is preliminary data.</text>
</comment>
<protein>
    <submittedName>
        <fullName evidence="2">Uncharacterized protein</fullName>
    </submittedName>
</protein>
<dbReference type="EMBL" id="JANPWB010000008">
    <property type="protein sequence ID" value="KAJ1164170.1"/>
    <property type="molecule type" value="Genomic_DNA"/>
</dbReference>
<reference evidence="2" key="1">
    <citation type="journal article" date="2022" name="bioRxiv">
        <title>Sequencing and chromosome-scale assembly of the giantPleurodeles waltlgenome.</title>
        <authorList>
            <person name="Brown T."/>
            <person name="Elewa A."/>
            <person name="Iarovenko S."/>
            <person name="Subramanian E."/>
            <person name="Araus A.J."/>
            <person name="Petzold A."/>
            <person name="Susuki M."/>
            <person name="Suzuki K.-i.T."/>
            <person name="Hayashi T."/>
            <person name="Toyoda A."/>
            <person name="Oliveira C."/>
            <person name="Osipova E."/>
            <person name="Leigh N.D."/>
            <person name="Simon A."/>
            <person name="Yun M.H."/>
        </authorList>
    </citation>
    <scope>NUCLEOTIDE SEQUENCE</scope>
    <source>
        <strain evidence="2">20211129_DDA</strain>
        <tissue evidence="2">Liver</tissue>
    </source>
</reference>
<evidence type="ECO:0000313" key="2">
    <source>
        <dbReference type="EMBL" id="KAJ1164170.1"/>
    </source>
</evidence>
<accession>A0AAV7SJA6</accession>
<name>A0AAV7SJA6_PLEWA</name>
<sequence length="188" mass="20420">MTSQTHSKKEGSLKDLFNKTPTKKAPPVEPQVTEGGELVDQGMQGDRDAPLTRSFMEQLFGSPHGDFATLKQEIAAEADGQRVAELQLPDGMQTCQEEHILHQFERFYSDLHTVEELGGEGVEDCLNSVTLTQILPADSEILDRDITTAEVHAAIHCSQADSATAAAPPPARQAAGAYMGVYLERQEG</sequence>